<organism evidence="1 2">
    <name type="scientific">Sphingomonas trueperi</name>
    <dbReference type="NCBI Taxonomy" id="53317"/>
    <lineage>
        <taxon>Bacteria</taxon>
        <taxon>Pseudomonadati</taxon>
        <taxon>Pseudomonadota</taxon>
        <taxon>Alphaproteobacteria</taxon>
        <taxon>Sphingomonadales</taxon>
        <taxon>Sphingomonadaceae</taxon>
        <taxon>Sphingomonas</taxon>
    </lineage>
</organism>
<dbReference type="EMBL" id="JAATJB010000001">
    <property type="protein sequence ID" value="NJB96181.1"/>
    <property type="molecule type" value="Genomic_DNA"/>
</dbReference>
<accession>A0A7X6BBS4</accession>
<evidence type="ECO:0008006" key="3">
    <source>
        <dbReference type="Google" id="ProtNLM"/>
    </source>
</evidence>
<proteinExistence type="predicted"/>
<evidence type="ECO:0000313" key="1">
    <source>
        <dbReference type="EMBL" id="NJB96181.1"/>
    </source>
</evidence>
<protein>
    <recommendedName>
        <fullName evidence="3">Capsular polysaccharide biosynthesis protein</fullName>
    </recommendedName>
</protein>
<sequence>MRVLFYLPVVTPWWFEQVIEPLIRRVADVAEVHVLAPAPWCNTGLGAPELERVADLANVRWAIVDDAGHPSLRTVPSDPQGLIDYVRGLAPDLTLCRSADFETPRHFPGQVRYIMEAVTTPFQPVSPANTVHFTEEPFVNGAMPVLSEADAARLDALIAPFWPDMEAHWQAAARDRDSVYRAIGIPGDRPVVVLPLEYEHAENFFLQHRPDRLSNQALVAQAAAAAEAAGVTLAVTDHPLNTLHVDRDALYDFIFDLGGPILADQPVFGVSATTALLRHGDGVLLNDSKSFAVAAAFGVPMFRQSRFPSAAWLHAETDLAAYFAAVRAGKAQRPDMDAVRRWFAYHNANEAFYPTDPLLTGAMVIERALNPVDPARWEAGVARLQRYAALETVA</sequence>
<dbReference type="RefSeq" id="WP_125973146.1">
    <property type="nucleotide sequence ID" value="NZ_BAAADY010000001.1"/>
</dbReference>
<name>A0A7X6BBS4_9SPHN</name>
<dbReference type="Proteomes" id="UP000531251">
    <property type="component" value="Unassembled WGS sequence"/>
</dbReference>
<keyword evidence="2" id="KW-1185">Reference proteome</keyword>
<gene>
    <name evidence="1" type="ORF">GGR89_000473</name>
</gene>
<dbReference type="AlphaFoldDB" id="A0A7X6BBS4"/>
<comment type="caution">
    <text evidence="1">The sequence shown here is derived from an EMBL/GenBank/DDBJ whole genome shotgun (WGS) entry which is preliminary data.</text>
</comment>
<reference evidence="1 2" key="1">
    <citation type="submission" date="2020-03" db="EMBL/GenBank/DDBJ databases">
        <title>Genomic Encyclopedia of Type Strains, Phase IV (KMG-IV): sequencing the most valuable type-strain genomes for metagenomic binning, comparative biology and taxonomic classification.</title>
        <authorList>
            <person name="Goeker M."/>
        </authorList>
    </citation>
    <scope>NUCLEOTIDE SEQUENCE [LARGE SCALE GENOMIC DNA]</scope>
    <source>
        <strain evidence="1 2">DSM 7225</strain>
    </source>
</reference>
<evidence type="ECO:0000313" key="2">
    <source>
        <dbReference type="Proteomes" id="UP000531251"/>
    </source>
</evidence>